<dbReference type="InterPro" id="IPR014162">
    <property type="entry name" value="CpoB_C"/>
</dbReference>
<dbReference type="SUPFAM" id="SSF48452">
    <property type="entry name" value="TPR-like"/>
    <property type="match status" value="1"/>
</dbReference>
<dbReference type="PROSITE" id="PS50005">
    <property type="entry name" value="TPR"/>
    <property type="match status" value="1"/>
</dbReference>
<comment type="subcellular location">
    <subcellularLocation>
        <location evidence="1">Periplasm</location>
    </subcellularLocation>
</comment>
<feature type="compositionally biased region" description="Low complexity" evidence="3">
    <location>
        <begin position="138"/>
        <end position="152"/>
    </location>
</feature>
<feature type="compositionally biased region" description="Basic and acidic residues" evidence="3">
    <location>
        <begin position="153"/>
        <end position="167"/>
    </location>
</feature>
<reference evidence="4 5" key="1">
    <citation type="submission" date="2023-06" db="EMBL/GenBank/DDBJ databases">
        <title>Azospirillum isscasensis sp.nov, a bacterium isolated from rhizosphere soil of rice.</title>
        <authorList>
            <person name="Wang H."/>
        </authorList>
    </citation>
    <scope>NUCLEOTIDE SEQUENCE [LARGE SCALE GENOMIC DNA]</scope>
    <source>
        <strain evidence="4 5">C340-1</strain>
    </source>
</reference>
<dbReference type="EMBL" id="JAUJFI010000121">
    <property type="protein sequence ID" value="MDQ2105114.1"/>
    <property type="molecule type" value="Genomic_DNA"/>
</dbReference>
<protein>
    <recommendedName>
        <fullName evidence="1">Cell division coordinator CpoB</fullName>
    </recommendedName>
</protein>
<keyword evidence="1" id="KW-0732">Signal</keyword>
<accession>A0ABU0WQP1</accession>
<feature type="chain" id="PRO_5044913942" description="Cell division coordinator CpoB" evidence="1">
    <location>
        <begin position="24"/>
        <end position="308"/>
    </location>
</feature>
<feature type="compositionally biased region" description="Low complexity" evidence="3">
    <location>
        <begin position="168"/>
        <end position="178"/>
    </location>
</feature>
<dbReference type="Gene3D" id="1.25.40.10">
    <property type="entry name" value="Tetratricopeptide repeat domain"/>
    <property type="match status" value="1"/>
</dbReference>
<dbReference type="Pfam" id="PF13432">
    <property type="entry name" value="TPR_16"/>
    <property type="match status" value="1"/>
</dbReference>
<dbReference type="Pfam" id="PF13174">
    <property type="entry name" value="TPR_6"/>
    <property type="match status" value="1"/>
</dbReference>
<keyword evidence="2" id="KW-0802">TPR repeat</keyword>
<feature type="repeat" description="TPR" evidence="2">
    <location>
        <begin position="219"/>
        <end position="252"/>
    </location>
</feature>
<comment type="caution">
    <text evidence="4">The sequence shown here is derived from an EMBL/GenBank/DDBJ whole genome shotgun (WGS) entry which is preliminary data.</text>
</comment>
<dbReference type="Proteomes" id="UP001227317">
    <property type="component" value="Unassembled WGS sequence"/>
</dbReference>
<dbReference type="InterPro" id="IPR019734">
    <property type="entry name" value="TPR_rpt"/>
</dbReference>
<comment type="function">
    <text evidence="1">Mediates coordination of peptidoglycan synthesis and outer membrane constriction during cell division.</text>
</comment>
<dbReference type="HAMAP" id="MF_02066">
    <property type="entry name" value="CpoB"/>
    <property type="match status" value="1"/>
</dbReference>
<keyword evidence="5" id="KW-1185">Reference proteome</keyword>
<evidence type="ECO:0000313" key="5">
    <source>
        <dbReference type="Proteomes" id="UP001227317"/>
    </source>
</evidence>
<keyword evidence="1" id="KW-0132">Cell division</keyword>
<proteinExistence type="inferred from homology"/>
<organism evidence="4 5">
    <name type="scientific">Azospirillum isscasi</name>
    <dbReference type="NCBI Taxonomy" id="3053926"/>
    <lineage>
        <taxon>Bacteria</taxon>
        <taxon>Pseudomonadati</taxon>
        <taxon>Pseudomonadota</taxon>
        <taxon>Alphaproteobacteria</taxon>
        <taxon>Rhodospirillales</taxon>
        <taxon>Azospirillaceae</taxon>
        <taxon>Azospirillum</taxon>
    </lineage>
</organism>
<dbReference type="NCBIfam" id="TIGR02795">
    <property type="entry name" value="tol_pal_ybgF"/>
    <property type="match status" value="1"/>
</dbReference>
<dbReference type="InterPro" id="IPR034706">
    <property type="entry name" value="CpoB"/>
</dbReference>
<keyword evidence="1" id="KW-0131">Cell cycle</keyword>
<evidence type="ECO:0000256" key="1">
    <source>
        <dbReference type="HAMAP-Rule" id="MF_02066"/>
    </source>
</evidence>
<keyword evidence="1" id="KW-0574">Periplasm</keyword>
<dbReference type="Gene3D" id="1.20.5.110">
    <property type="match status" value="1"/>
</dbReference>
<evidence type="ECO:0000256" key="2">
    <source>
        <dbReference type="PROSITE-ProRule" id="PRU00339"/>
    </source>
</evidence>
<feature type="signal peptide" evidence="1">
    <location>
        <begin position="1"/>
        <end position="23"/>
    </location>
</feature>
<dbReference type="RefSeq" id="WP_306709422.1">
    <property type="nucleotide sequence ID" value="NZ_JAUJFI010000121.1"/>
</dbReference>
<name>A0ABU0WQP1_9PROT</name>
<sequence length="308" mass="33410" precursor="true">MTKTTSFAALLLGGLLCSGSVLAQTASMQDRLARLESGVEALDGRVEVAQAYPSPYAPGPNARGQTAEIQPSLAADFEVRLQKLERALSELTGRYEEATYQISQMKDRLERVNSDIDFRLKELESKGGGAASDPFGGPAKPSAPAAAPSAAKAPEKAPEKPAEKPAEKQAAAVAPLPANSTPEKQYEHAFELLRQSDYDKAEKAFTDFLAKNKGHQLAGNAQYWLGETYYVRNKFQDAAVAFAEGVQKYPKNNKAADNLLKLGMSLQQLNQKKDACTAFNQLVSKFPEASASVKRRADTERRRLNCPA</sequence>
<gene>
    <name evidence="4" type="primary">ybgF</name>
    <name evidence="1" type="synonym">cpoB</name>
    <name evidence="4" type="ORF">QSG27_20605</name>
</gene>
<comment type="similarity">
    <text evidence="1">Belongs to the CpoB family.</text>
</comment>
<evidence type="ECO:0000313" key="4">
    <source>
        <dbReference type="EMBL" id="MDQ2105114.1"/>
    </source>
</evidence>
<evidence type="ECO:0000256" key="3">
    <source>
        <dbReference type="SAM" id="MobiDB-lite"/>
    </source>
</evidence>
<feature type="region of interest" description="Disordered" evidence="3">
    <location>
        <begin position="125"/>
        <end position="184"/>
    </location>
</feature>
<dbReference type="InterPro" id="IPR011990">
    <property type="entry name" value="TPR-like_helical_dom_sf"/>
</dbReference>